<keyword evidence="1" id="KW-0812">Transmembrane</keyword>
<sequence>MYQVLLGTPKDIAILYFGAFLVCFLLYPVAIISMNIITRGAEKWK</sequence>
<evidence type="ECO:0000313" key="3">
    <source>
        <dbReference type="Proteomes" id="UP000014060"/>
    </source>
</evidence>
<proteinExistence type="predicted"/>
<protein>
    <submittedName>
        <fullName evidence="2">Uncharacterized protein</fullName>
    </submittedName>
</protein>
<evidence type="ECO:0000313" key="2">
    <source>
        <dbReference type="EMBL" id="EOQ55291.1"/>
    </source>
</evidence>
<evidence type="ECO:0000256" key="1">
    <source>
        <dbReference type="SAM" id="Phobius"/>
    </source>
</evidence>
<name>A0ABC9SP97_BACCE</name>
<reference evidence="2 3" key="1">
    <citation type="submission" date="2013-01" db="EMBL/GenBank/DDBJ databases">
        <title>The Genome Sequence of Bacillus cereus TIAC219.</title>
        <authorList>
            <consortium name="The Broad Institute Genome Sequencing Platform"/>
            <consortium name="The Broad Institute Genome Sequencing Center for Infectious Disease"/>
            <person name="Feldgarden M."/>
            <person name="Van der Auwera G.A."/>
            <person name="Mahillon J."/>
            <person name="Duprez V."/>
            <person name="Timmery S."/>
            <person name="Mattelet C."/>
            <person name="Dierick K."/>
            <person name="Sun M."/>
            <person name="Yu Z."/>
            <person name="Zhu L."/>
            <person name="Hu X."/>
            <person name="Shank E.B."/>
            <person name="Swiecicka I."/>
            <person name="Hansen B.M."/>
            <person name="Andrup L."/>
            <person name="Walker B."/>
            <person name="Young S.K."/>
            <person name="Zeng Q."/>
            <person name="Gargeya S."/>
            <person name="Fitzgerald M."/>
            <person name="Haas B."/>
            <person name="Abouelleil A."/>
            <person name="Alvarado L."/>
            <person name="Arachchi H.M."/>
            <person name="Berlin A.M."/>
            <person name="Chapman S.B."/>
            <person name="Dewar J."/>
            <person name="Goldberg J."/>
            <person name="Griggs A."/>
            <person name="Gujja S."/>
            <person name="Hansen M."/>
            <person name="Howarth C."/>
            <person name="Imamovic A."/>
            <person name="Larimer J."/>
            <person name="McCowan C."/>
            <person name="Murphy C."/>
            <person name="Neiman D."/>
            <person name="Pearson M."/>
            <person name="Priest M."/>
            <person name="Roberts A."/>
            <person name="Saif S."/>
            <person name="Shea T."/>
            <person name="Sisk P."/>
            <person name="Sykes S."/>
            <person name="Wortman J."/>
            <person name="Nusbaum C."/>
            <person name="Birren B."/>
        </authorList>
    </citation>
    <scope>NUCLEOTIDE SEQUENCE [LARGE SCALE GENOMIC DNA]</scope>
    <source>
        <strain evidence="2 3">TIAC219</strain>
    </source>
</reference>
<dbReference type="AlphaFoldDB" id="A0ABC9SP97"/>
<comment type="caution">
    <text evidence="2">The sequence shown here is derived from an EMBL/GenBank/DDBJ whole genome shotgun (WGS) entry which is preliminary data.</text>
</comment>
<keyword evidence="1" id="KW-0472">Membrane</keyword>
<dbReference type="Proteomes" id="UP000014060">
    <property type="component" value="Unassembled WGS sequence"/>
</dbReference>
<gene>
    <name evidence="2" type="ORF">IAY_06761</name>
</gene>
<dbReference type="EMBL" id="AHCJ01000115">
    <property type="protein sequence ID" value="EOQ55291.1"/>
    <property type="molecule type" value="Genomic_DNA"/>
</dbReference>
<organism evidence="2 3">
    <name type="scientific">Bacillus cereus TIAC219</name>
    <dbReference type="NCBI Taxonomy" id="718222"/>
    <lineage>
        <taxon>Bacteria</taxon>
        <taxon>Bacillati</taxon>
        <taxon>Bacillota</taxon>
        <taxon>Bacilli</taxon>
        <taxon>Bacillales</taxon>
        <taxon>Bacillaceae</taxon>
        <taxon>Bacillus</taxon>
        <taxon>Bacillus cereus group</taxon>
    </lineage>
</organism>
<accession>A0ABC9SP97</accession>
<feature type="transmembrane region" description="Helical" evidence="1">
    <location>
        <begin position="12"/>
        <end position="37"/>
    </location>
</feature>
<keyword evidence="1" id="KW-1133">Transmembrane helix</keyword>